<keyword evidence="3" id="KW-1185">Reference proteome</keyword>
<name>A0A4R9LL70_9LEPT</name>
<protein>
    <recommendedName>
        <fullName evidence="4">Transporter</fullName>
    </recommendedName>
</protein>
<dbReference type="Proteomes" id="UP000298264">
    <property type="component" value="Unassembled WGS sequence"/>
</dbReference>
<evidence type="ECO:0000256" key="1">
    <source>
        <dbReference type="SAM" id="SignalP"/>
    </source>
</evidence>
<evidence type="ECO:0008006" key="4">
    <source>
        <dbReference type="Google" id="ProtNLM"/>
    </source>
</evidence>
<dbReference type="Gene3D" id="2.40.160.60">
    <property type="entry name" value="Outer membrane protein transport protein (OMPP1/FadL/TodX)"/>
    <property type="match status" value="1"/>
</dbReference>
<feature type="chain" id="PRO_5020379371" description="Transporter" evidence="1">
    <location>
        <begin position="20"/>
        <end position="341"/>
    </location>
</feature>
<dbReference type="AlphaFoldDB" id="A0A4R9LL70"/>
<gene>
    <name evidence="2" type="ORF">EHS11_15735</name>
</gene>
<reference evidence="2" key="1">
    <citation type="journal article" date="2019" name="PLoS Negl. Trop. Dis.">
        <title>Revisiting the worldwide diversity of Leptospira species in the environment.</title>
        <authorList>
            <person name="Vincent A.T."/>
            <person name="Schiettekatte O."/>
            <person name="Bourhy P."/>
            <person name="Veyrier F.J."/>
            <person name="Picardeau M."/>
        </authorList>
    </citation>
    <scope>NUCLEOTIDE SEQUENCE [LARGE SCALE GENOMIC DNA]</scope>
    <source>
        <strain evidence="2">201400974</strain>
    </source>
</reference>
<keyword evidence="1" id="KW-0732">Signal</keyword>
<dbReference type="SUPFAM" id="SSF56935">
    <property type="entry name" value="Porins"/>
    <property type="match status" value="1"/>
</dbReference>
<feature type="signal peptide" evidence="1">
    <location>
        <begin position="1"/>
        <end position="19"/>
    </location>
</feature>
<organism evidence="2 3">
    <name type="scientific">Leptospira ilyithenensis</name>
    <dbReference type="NCBI Taxonomy" id="2484901"/>
    <lineage>
        <taxon>Bacteria</taxon>
        <taxon>Pseudomonadati</taxon>
        <taxon>Spirochaetota</taxon>
        <taxon>Spirochaetia</taxon>
        <taxon>Leptospirales</taxon>
        <taxon>Leptospiraceae</taxon>
        <taxon>Leptospira</taxon>
    </lineage>
</organism>
<comment type="caution">
    <text evidence="2">The sequence shown here is derived from an EMBL/GenBank/DDBJ whole genome shotgun (WGS) entry which is preliminary data.</text>
</comment>
<evidence type="ECO:0000313" key="2">
    <source>
        <dbReference type="EMBL" id="TGN08355.1"/>
    </source>
</evidence>
<sequence>MFLFLFLILSCFSHFSLLAQFSGYTSSESSAYNAGLFSVGAGLRHQMSNLHGNTSFLMNSKTNSVDANIGTSQSRGSSSSFLLGGGGFYRLGEKWGVGVRLKPIYNRFFEADNRMENYALSGIVSYELTEYIYLGVNLGPSMSNRPGGYSSYSWNLSVSAGLILGKWNFGLIAESPGLYRFENYLGSEKLKERLPERMSVGAQYQINSEFFLYGELVRTFWERAMFSQNGIEEKPPFLLRDSYTGSLGIGYLPFPKLSLLTGITSVAYPTEEGVLYKSLGASIGASGEILPSVLGNGFWGGVYLQQTGLTGMISPYARETKVGFQFTHAWEPEIEKQEDIK</sequence>
<evidence type="ECO:0000313" key="3">
    <source>
        <dbReference type="Proteomes" id="UP000298264"/>
    </source>
</evidence>
<proteinExistence type="predicted"/>
<accession>A0A4R9LL70</accession>
<dbReference type="EMBL" id="RQHV01000061">
    <property type="protein sequence ID" value="TGN08355.1"/>
    <property type="molecule type" value="Genomic_DNA"/>
</dbReference>